<dbReference type="InterPro" id="IPR011276">
    <property type="entry name" value="TonB_haem/Hb_rcpt"/>
</dbReference>
<dbReference type="EMBL" id="JBHTMC010000020">
    <property type="protein sequence ID" value="MFD1263850.1"/>
    <property type="molecule type" value="Genomic_DNA"/>
</dbReference>
<keyword evidence="3 12" id="KW-0813">Transport</keyword>
<dbReference type="InterPro" id="IPR011662">
    <property type="entry name" value="Secretin/TonB_short_N"/>
</dbReference>
<keyword evidence="9 12" id="KW-0472">Membrane</keyword>
<dbReference type="PANTHER" id="PTHR30069">
    <property type="entry name" value="TONB-DEPENDENT OUTER MEMBRANE RECEPTOR"/>
    <property type="match status" value="1"/>
</dbReference>
<evidence type="ECO:0000256" key="10">
    <source>
        <dbReference type="ARBA" id="ARBA00023170"/>
    </source>
</evidence>
<keyword evidence="5" id="KW-0406">Ion transport</keyword>
<dbReference type="Gene3D" id="3.55.50.30">
    <property type="match status" value="1"/>
</dbReference>
<gene>
    <name evidence="16" type="ORF">ACFQ4M_09655</name>
</gene>
<dbReference type="InterPro" id="IPR036942">
    <property type="entry name" value="Beta-barrel_TonB_sf"/>
</dbReference>
<dbReference type="Pfam" id="PF00593">
    <property type="entry name" value="TonB_dep_Rec_b-barrel"/>
    <property type="match status" value="1"/>
</dbReference>
<evidence type="ECO:0000256" key="11">
    <source>
        <dbReference type="ARBA" id="ARBA00023237"/>
    </source>
</evidence>
<accession>A0ABW3WDD3</accession>
<dbReference type="Gene3D" id="2.40.170.20">
    <property type="entry name" value="TonB-dependent receptor, beta-barrel domain"/>
    <property type="match status" value="1"/>
</dbReference>
<evidence type="ECO:0000256" key="4">
    <source>
        <dbReference type="ARBA" id="ARBA00022452"/>
    </source>
</evidence>
<keyword evidence="17" id="KW-1185">Reference proteome</keyword>
<dbReference type="SUPFAM" id="SSF56935">
    <property type="entry name" value="Porins"/>
    <property type="match status" value="1"/>
</dbReference>
<keyword evidence="14" id="KW-0732">Signal</keyword>
<comment type="caution">
    <text evidence="16">The sequence shown here is derived from an EMBL/GenBank/DDBJ whole genome shotgun (WGS) entry which is preliminary data.</text>
</comment>
<evidence type="ECO:0000256" key="13">
    <source>
        <dbReference type="RuleBase" id="RU003357"/>
    </source>
</evidence>
<evidence type="ECO:0000256" key="8">
    <source>
        <dbReference type="ARBA" id="ARBA00023077"/>
    </source>
</evidence>
<evidence type="ECO:0000259" key="15">
    <source>
        <dbReference type="SMART" id="SM00965"/>
    </source>
</evidence>
<dbReference type="PANTHER" id="PTHR30069:SF41">
    <property type="entry name" value="HEME_HEMOPEXIN UTILIZATION PROTEIN C"/>
    <property type="match status" value="1"/>
</dbReference>
<keyword evidence="7" id="KW-0408">Iron</keyword>
<dbReference type="Proteomes" id="UP001597158">
    <property type="component" value="Unassembled WGS sequence"/>
</dbReference>
<dbReference type="Pfam" id="PF07715">
    <property type="entry name" value="Plug"/>
    <property type="match status" value="1"/>
</dbReference>
<dbReference type="NCBIfam" id="TIGR01785">
    <property type="entry name" value="TonB-hemin"/>
    <property type="match status" value="1"/>
</dbReference>
<feature type="domain" description="Secretin/TonB short N-terminal" evidence="15">
    <location>
        <begin position="57"/>
        <end position="108"/>
    </location>
</feature>
<evidence type="ECO:0000313" key="17">
    <source>
        <dbReference type="Proteomes" id="UP001597158"/>
    </source>
</evidence>
<evidence type="ECO:0000256" key="3">
    <source>
        <dbReference type="ARBA" id="ARBA00022448"/>
    </source>
</evidence>
<evidence type="ECO:0000256" key="1">
    <source>
        <dbReference type="ARBA" id="ARBA00004571"/>
    </source>
</evidence>
<keyword evidence="4 12" id="KW-1134">Transmembrane beta strand</keyword>
<dbReference type="PROSITE" id="PS52016">
    <property type="entry name" value="TONB_DEPENDENT_REC_3"/>
    <property type="match status" value="1"/>
</dbReference>
<evidence type="ECO:0000256" key="14">
    <source>
        <dbReference type="SAM" id="SignalP"/>
    </source>
</evidence>
<protein>
    <submittedName>
        <fullName evidence="16">TonB-dependent receptor domain-containing protein</fullName>
    </submittedName>
</protein>
<keyword evidence="5" id="KW-0410">Iron transport</keyword>
<evidence type="ECO:0000256" key="9">
    <source>
        <dbReference type="ARBA" id="ARBA00023136"/>
    </source>
</evidence>
<evidence type="ECO:0000256" key="7">
    <source>
        <dbReference type="ARBA" id="ARBA00023004"/>
    </source>
</evidence>
<dbReference type="InterPro" id="IPR000531">
    <property type="entry name" value="Beta-barrel_TonB"/>
</dbReference>
<feature type="signal peptide" evidence="14">
    <location>
        <begin position="1"/>
        <end position="23"/>
    </location>
</feature>
<organism evidence="16 17">
    <name type="scientific">Thauera mechernichensis</name>
    <dbReference type="NCBI Taxonomy" id="82788"/>
    <lineage>
        <taxon>Bacteria</taxon>
        <taxon>Pseudomonadati</taxon>
        <taxon>Pseudomonadota</taxon>
        <taxon>Betaproteobacteria</taxon>
        <taxon>Rhodocyclales</taxon>
        <taxon>Zoogloeaceae</taxon>
        <taxon>Thauera</taxon>
    </lineage>
</organism>
<evidence type="ECO:0000256" key="6">
    <source>
        <dbReference type="ARBA" id="ARBA00022692"/>
    </source>
</evidence>
<dbReference type="Gene3D" id="2.170.130.10">
    <property type="entry name" value="TonB-dependent receptor, plug domain"/>
    <property type="match status" value="1"/>
</dbReference>
<keyword evidence="8 13" id="KW-0798">TonB box</keyword>
<comment type="similarity">
    <text evidence="2 12 13">Belongs to the TonB-dependent receptor family.</text>
</comment>
<name>A0ABW3WDD3_9RHOO</name>
<dbReference type="InterPro" id="IPR039426">
    <property type="entry name" value="TonB-dep_rcpt-like"/>
</dbReference>
<reference evidence="17" key="1">
    <citation type="journal article" date="2019" name="Int. J. Syst. Evol. Microbiol.">
        <title>The Global Catalogue of Microorganisms (GCM) 10K type strain sequencing project: providing services to taxonomists for standard genome sequencing and annotation.</title>
        <authorList>
            <consortium name="The Broad Institute Genomics Platform"/>
            <consortium name="The Broad Institute Genome Sequencing Center for Infectious Disease"/>
            <person name="Wu L."/>
            <person name="Ma J."/>
        </authorList>
    </citation>
    <scope>NUCLEOTIDE SEQUENCE [LARGE SCALE GENOMIC DNA]</scope>
    <source>
        <strain evidence="17">CCUG 48884</strain>
    </source>
</reference>
<keyword evidence="11 12" id="KW-0998">Cell outer membrane</keyword>
<keyword evidence="10 16" id="KW-0675">Receptor</keyword>
<dbReference type="InterPro" id="IPR012910">
    <property type="entry name" value="Plug_dom"/>
</dbReference>
<dbReference type="CDD" id="cd01347">
    <property type="entry name" value="ligand_gated_channel"/>
    <property type="match status" value="1"/>
</dbReference>
<dbReference type="SMART" id="SM00965">
    <property type="entry name" value="STN"/>
    <property type="match status" value="1"/>
</dbReference>
<evidence type="ECO:0000256" key="2">
    <source>
        <dbReference type="ARBA" id="ARBA00009810"/>
    </source>
</evidence>
<proteinExistence type="inferred from homology"/>
<evidence type="ECO:0000256" key="12">
    <source>
        <dbReference type="PROSITE-ProRule" id="PRU01360"/>
    </source>
</evidence>
<dbReference type="RefSeq" id="WP_277832681.1">
    <property type="nucleotide sequence ID" value="NZ_JARQZE010000005.1"/>
</dbReference>
<feature type="chain" id="PRO_5045261244" evidence="14">
    <location>
        <begin position="24"/>
        <end position="802"/>
    </location>
</feature>
<evidence type="ECO:0000313" key="16">
    <source>
        <dbReference type="EMBL" id="MFD1263850.1"/>
    </source>
</evidence>
<keyword evidence="6 12" id="KW-0812">Transmembrane</keyword>
<dbReference type="InterPro" id="IPR037066">
    <property type="entry name" value="Plug_dom_sf"/>
</dbReference>
<evidence type="ECO:0000256" key="5">
    <source>
        <dbReference type="ARBA" id="ARBA00022496"/>
    </source>
</evidence>
<sequence length="802" mass="88250">MKQALYRALLGAGLVLTGSPTVAAPAVEVAQGPVQRFLLPPGTLAQALDSLARQARVSIAYDGELEAIAKPARGLDGEFSLDEGLAMLLAGTGLEVLVVPEGRIVRRRPQVPDAASVAAAEHATLSEVTVLGTRLALDVMKYPGSVAVLDDTALDGTVNVIEALGRVPGVASGSDSGRSIGSQFTVRGFGYGSEDRVIVLQDGVRRSSSLYSNHVSTFRSDNDLLKRVEVVKGASSVSHGGGAIGGVIGMTTKDAGDFLAAGEERGVAAKLAYQTNNYREMYLAGALAPADKPYELLVYGKRGRVGDLRLSRTVDKGSGVFNRDVDNREDLEVGFIKAAWNLPHGQRAALSYYDFAEDTEVTWQTLFHSGYSTTTGPVRGTLRQRDMVASYTLQPGSPWLNVSAMAYHAVGSYDRGYEYVLSSGAQRKLDYENKDTRRGLRLNNQMYFDALGARHRLIVGVDYERRNEDASYVLDGVTTVFGSIPNTYDDLGLFLQEEASFLDDRLVVHLGGRYDRFQRKVNANEGEYSNSHFSPRVGVSVAAGQGWHLLGNYSESFRAPTPHETSSSGPLNPHYYYLPNPDLKPEIVREFEWGVSFDRRSMFVDGDRLRMKSTYFDGTIDNLIKLQPDLTGPKPPESNHYATYENVDKVERRGYELTTAYSTRRAGVDLSYEHLKQRDKATGRFTPQAYADRVRVGVHFSPFERMRVNVDVSHWRKPDQNPETVVSGGRTLWYVRDDFTQVNVGVRWAPRLVDGSLLGKEIEISAGVNNLFDQPYINALNVETTTRVGKGRNAFLSLTSRF</sequence>
<comment type="subcellular location">
    <subcellularLocation>
        <location evidence="1 12">Cell outer membrane</location>
        <topology evidence="1 12">Multi-pass membrane protein</topology>
    </subcellularLocation>
</comment>